<reference evidence="9 10" key="1">
    <citation type="submission" date="2016-07" db="EMBL/GenBank/DDBJ databases">
        <title>Pervasive Adenine N6-methylation of Active Genes in Fungi.</title>
        <authorList>
            <consortium name="DOE Joint Genome Institute"/>
            <person name="Mondo S.J."/>
            <person name="Dannebaum R.O."/>
            <person name="Kuo R.C."/>
            <person name="Labutti K."/>
            <person name="Haridas S."/>
            <person name="Kuo A."/>
            <person name="Salamov A."/>
            <person name="Ahrendt S.R."/>
            <person name="Lipzen A."/>
            <person name="Sullivan W."/>
            <person name="Andreopoulos W.B."/>
            <person name="Clum A."/>
            <person name="Lindquist E."/>
            <person name="Daum C."/>
            <person name="Ramamoorthy G.K."/>
            <person name="Gryganskyi A."/>
            <person name="Culley D."/>
            <person name="Magnuson J.K."/>
            <person name="James T.Y."/>
            <person name="O'Malley M.A."/>
            <person name="Stajich J.E."/>
            <person name="Spatafora J.W."/>
            <person name="Visel A."/>
            <person name="Grigoriev I.V."/>
        </authorList>
    </citation>
    <scope>NUCLEOTIDE SEQUENCE [LARGE SCALE GENOMIC DNA]</scope>
    <source>
        <strain evidence="9 10">JEL800</strain>
    </source>
</reference>
<keyword evidence="7" id="KW-0539">Nucleus</keyword>
<evidence type="ECO:0000256" key="2">
    <source>
        <dbReference type="ARBA" id="ARBA00004496"/>
    </source>
</evidence>
<protein>
    <recommendedName>
        <fullName evidence="4">COP9 signalosome complex subunit 4</fullName>
    </recommendedName>
</protein>
<comment type="caution">
    <text evidence="9">The sequence shown here is derived from an EMBL/GenBank/DDBJ whole genome shotgun (WGS) entry which is preliminary data.</text>
</comment>
<evidence type="ECO:0000256" key="1">
    <source>
        <dbReference type="ARBA" id="ARBA00004123"/>
    </source>
</evidence>
<dbReference type="PROSITE" id="PS50250">
    <property type="entry name" value="PCI"/>
    <property type="match status" value="1"/>
</dbReference>
<dbReference type="AlphaFoldDB" id="A0A1Y2BFE8"/>
<evidence type="ECO:0000256" key="6">
    <source>
        <dbReference type="ARBA" id="ARBA00022790"/>
    </source>
</evidence>
<keyword evidence="5" id="KW-0963">Cytoplasm</keyword>
<comment type="subcellular location">
    <subcellularLocation>
        <location evidence="2">Cytoplasm</location>
    </subcellularLocation>
    <subcellularLocation>
        <location evidence="1">Nucleus</location>
    </subcellularLocation>
</comment>
<dbReference type="InterPro" id="IPR000717">
    <property type="entry name" value="PCI_dom"/>
</dbReference>
<evidence type="ECO:0000313" key="9">
    <source>
        <dbReference type="EMBL" id="ORY33542.1"/>
    </source>
</evidence>
<keyword evidence="6" id="KW-0736">Signalosome</keyword>
<evidence type="ECO:0000313" key="10">
    <source>
        <dbReference type="Proteomes" id="UP000193642"/>
    </source>
</evidence>
<gene>
    <name evidence="9" type="ORF">BCR33DRAFT_723135</name>
</gene>
<accession>A0A1Y2BFE8</accession>
<comment type="similarity">
    <text evidence="3">Belongs to the CSN4 family.</text>
</comment>
<proteinExistence type="inferred from homology"/>
<dbReference type="InterPro" id="IPR040134">
    <property type="entry name" value="PSMD12/CSN4"/>
</dbReference>
<dbReference type="GO" id="GO:0008180">
    <property type="term" value="C:COP9 signalosome"/>
    <property type="evidence" value="ECO:0007669"/>
    <property type="project" value="UniProtKB-KW"/>
</dbReference>
<dbReference type="InterPro" id="IPR036388">
    <property type="entry name" value="WH-like_DNA-bd_sf"/>
</dbReference>
<dbReference type="EMBL" id="MCGO01000067">
    <property type="protein sequence ID" value="ORY33542.1"/>
    <property type="molecule type" value="Genomic_DNA"/>
</dbReference>
<dbReference type="OrthoDB" id="295656at2759"/>
<dbReference type="Pfam" id="PF01399">
    <property type="entry name" value="PCI"/>
    <property type="match status" value="1"/>
</dbReference>
<sequence length="413" mass="45269">MDREALAASLSTSLASPTVSGLQKHVTLVLDEGLGLVLSRAALGDFVSSFTSSYSSLLSGDSMADEAAEKTLSDAVEVWRFVLERTSGRQVAFEEQISLARFSLAAILEFNEEWSEAAKVLMQIPLDSGHRHVDDLQKAAVYVRIVRLLLEDEDSVSAESYLNRASLVVNKPEFEANKSDEALVLTLQFKAAQAVSSTLSACSNWLPQSTTSCRTWCRWLSRTYTCLVQAVVCAILAPAGPGRSRLLATLYKDERTRESPECSTLYYPILSKMYLDRILRVSEIAEFRETLRPHQLARLSDGMTVLDRAVIEHNVVAASKIYTSIKFSQLSGLLGVPTAEAAESVVARMVGEGRVDGTIDQMEGMVYFEESTSSSADAMSLGIRGVCEQVDGVVEEVMNRNPEWVQRILSASA</sequence>
<evidence type="ECO:0000256" key="3">
    <source>
        <dbReference type="ARBA" id="ARBA00010417"/>
    </source>
</evidence>
<dbReference type="PANTHER" id="PTHR10855">
    <property type="entry name" value="26S PROTEASOME NON-ATPASE REGULATORY SUBUNIT 12/COP9 SIGNALOSOME COMPLEX SUBUNIT 4"/>
    <property type="match status" value="1"/>
</dbReference>
<keyword evidence="10" id="KW-1185">Reference proteome</keyword>
<evidence type="ECO:0000256" key="4">
    <source>
        <dbReference type="ARBA" id="ARBA00014881"/>
    </source>
</evidence>
<dbReference type="InterPro" id="IPR054559">
    <property type="entry name" value="PSMD12-CSN4-like_N"/>
</dbReference>
<dbReference type="InterPro" id="IPR036390">
    <property type="entry name" value="WH_DNA-bd_sf"/>
</dbReference>
<evidence type="ECO:0000259" key="8">
    <source>
        <dbReference type="PROSITE" id="PS50250"/>
    </source>
</evidence>
<dbReference type="SMART" id="SM00088">
    <property type="entry name" value="PINT"/>
    <property type="match status" value="1"/>
</dbReference>
<name>A0A1Y2BFE8_9FUNG</name>
<dbReference type="Gene3D" id="1.10.10.10">
    <property type="entry name" value="Winged helix-like DNA-binding domain superfamily/Winged helix DNA-binding domain"/>
    <property type="match status" value="1"/>
</dbReference>
<dbReference type="STRING" id="329046.A0A1Y2BFE8"/>
<organism evidence="9 10">
    <name type="scientific">Rhizoclosmatium globosum</name>
    <dbReference type="NCBI Taxonomy" id="329046"/>
    <lineage>
        <taxon>Eukaryota</taxon>
        <taxon>Fungi</taxon>
        <taxon>Fungi incertae sedis</taxon>
        <taxon>Chytridiomycota</taxon>
        <taxon>Chytridiomycota incertae sedis</taxon>
        <taxon>Chytridiomycetes</taxon>
        <taxon>Chytridiales</taxon>
        <taxon>Chytriomycetaceae</taxon>
        <taxon>Rhizoclosmatium</taxon>
    </lineage>
</organism>
<dbReference type="Proteomes" id="UP000193642">
    <property type="component" value="Unassembled WGS sequence"/>
</dbReference>
<evidence type="ECO:0000256" key="5">
    <source>
        <dbReference type="ARBA" id="ARBA00022490"/>
    </source>
</evidence>
<dbReference type="GO" id="GO:0005829">
    <property type="term" value="C:cytosol"/>
    <property type="evidence" value="ECO:0007669"/>
    <property type="project" value="TreeGrafter"/>
</dbReference>
<dbReference type="PANTHER" id="PTHR10855:SF2">
    <property type="entry name" value="COP9 SIGNALOSOME COMPLEX SUBUNIT 4"/>
    <property type="match status" value="1"/>
</dbReference>
<dbReference type="SUPFAM" id="SSF46785">
    <property type="entry name" value="Winged helix' DNA-binding domain"/>
    <property type="match status" value="1"/>
</dbReference>
<dbReference type="Pfam" id="PF22241">
    <property type="entry name" value="PSMD12-CSN4_N"/>
    <property type="match status" value="1"/>
</dbReference>
<evidence type="ECO:0000256" key="7">
    <source>
        <dbReference type="ARBA" id="ARBA00023242"/>
    </source>
</evidence>
<feature type="domain" description="PCI" evidence="8">
    <location>
        <begin position="187"/>
        <end position="373"/>
    </location>
</feature>